<dbReference type="Pfam" id="PF00550">
    <property type="entry name" value="PP-binding"/>
    <property type="match status" value="1"/>
</dbReference>
<dbReference type="EMBL" id="CP002878">
    <property type="protein sequence ID" value="AEI80609.1"/>
    <property type="molecule type" value="Genomic_DNA"/>
</dbReference>
<dbReference type="InterPro" id="IPR009081">
    <property type="entry name" value="PP-bd_ACP"/>
</dbReference>
<dbReference type="InterPro" id="IPR036736">
    <property type="entry name" value="ACP-like_sf"/>
</dbReference>
<gene>
    <name evidence="2" type="primary">acpP</name>
    <name evidence="2" type="ordered locus">CNE_2c16530</name>
</gene>
<proteinExistence type="predicted"/>
<sequence length="170" mass="18612">MCSVSRLAQSVAGNDAAWCAKRTLYTPKDRPDVMMIPKRAAFVVTKLLSTGWDLPLLIASVALPCGLDNLARTHAAAAFQPPSDMTELETELARLIIDELDIAELRLEDIHATTPLYGEGFGLDSIDILEIALLVSRKYGVELRSDNPDNKTIFASLGSLATYLAEHRTR</sequence>
<dbReference type="Gene3D" id="1.10.1200.10">
    <property type="entry name" value="ACP-like"/>
    <property type="match status" value="1"/>
</dbReference>
<evidence type="ECO:0000259" key="1">
    <source>
        <dbReference type="PROSITE" id="PS50075"/>
    </source>
</evidence>
<dbReference type="NCBIfam" id="NF006617">
    <property type="entry name" value="PRK09184.1"/>
    <property type="match status" value="1"/>
</dbReference>
<organism evidence="2 3">
    <name type="scientific">Cupriavidus necator (strain ATCC 43291 / DSM 13513 / CCUG 52238 / LMG 8453 / N-1)</name>
    <name type="common">Ralstonia eutropha</name>
    <dbReference type="NCBI Taxonomy" id="1042878"/>
    <lineage>
        <taxon>Bacteria</taxon>
        <taxon>Pseudomonadati</taxon>
        <taxon>Pseudomonadota</taxon>
        <taxon>Betaproteobacteria</taxon>
        <taxon>Burkholderiales</taxon>
        <taxon>Burkholderiaceae</taxon>
        <taxon>Cupriavidus</taxon>
    </lineage>
</organism>
<dbReference type="Proteomes" id="UP000006798">
    <property type="component" value="Chromosome 2"/>
</dbReference>
<feature type="domain" description="Carrier" evidence="1">
    <location>
        <begin position="83"/>
        <end position="168"/>
    </location>
</feature>
<dbReference type="PROSITE" id="PS50075">
    <property type="entry name" value="CARRIER"/>
    <property type="match status" value="1"/>
</dbReference>
<accession>F8GQ52</accession>
<evidence type="ECO:0000313" key="2">
    <source>
        <dbReference type="EMBL" id="AEI80609.1"/>
    </source>
</evidence>
<name>F8GQ52_CUPNN</name>
<dbReference type="AlphaFoldDB" id="F8GQ52"/>
<evidence type="ECO:0000313" key="3">
    <source>
        <dbReference type="Proteomes" id="UP000006798"/>
    </source>
</evidence>
<reference evidence="2 3" key="1">
    <citation type="journal article" date="2011" name="J. Bacteriol.">
        <title>Complete genome sequence of the type strain Cupriavidus necator N-1.</title>
        <authorList>
            <person name="Poehlein A."/>
            <person name="Kusian B."/>
            <person name="Friedrich B."/>
            <person name="Daniel R."/>
            <person name="Bowien B."/>
        </authorList>
    </citation>
    <scope>NUCLEOTIDE SEQUENCE [LARGE SCALE GENOMIC DNA]</scope>
    <source>
        <strain evidence="3">ATCC 43291 / DSM 13513 / CCUG 52238 / LMG 8453 / N-1</strain>
    </source>
</reference>
<protein>
    <submittedName>
        <fullName evidence="2">Acyl carrier protein AcpP</fullName>
    </submittedName>
</protein>
<dbReference type="SUPFAM" id="SSF47336">
    <property type="entry name" value="ACP-like"/>
    <property type="match status" value="1"/>
</dbReference>
<dbReference type="KEGG" id="cnc:CNE_2c16530"/>
<dbReference type="HOGENOM" id="CLU_1871984_0_0_4"/>